<organism evidence="3 4">
    <name type="scientific">Monoraphidium neglectum</name>
    <dbReference type="NCBI Taxonomy" id="145388"/>
    <lineage>
        <taxon>Eukaryota</taxon>
        <taxon>Viridiplantae</taxon>
        <taxon>Chlorophyta</taxon>
        <taxon>core chlorophytes</taxon>
        <taxon>Chlorophyceae</taxon>
        <taxon>CS clade</taxon>
        <taxon>Sphaeropleales</taxon>
        <taxon>Selenastraceae</taxon>
        <taxon>Monoraphidium</taxon>
    </lineage>
</organism>
<dbReference type="PANTHER" id="PTHR36509:SF2">
    <property type="entry name" value="BLL3101 PROTEIN"/>
    <property type="match status" value="1"/>
</dbReference>
<keyword evidence="4" id="KW-1185">Reference proteome</keyword>
<sequence>MKTHRPHITDWSQTERIRRFLGIEPGKARTAPHTPVLARPTTARAQRAAAAQRTRGPARRAEQLRASAHRPRPRSSASPHTAPGFDWKSASPQVQGALTRATKTGLDTITAKVPTIAPIINGWQMNTNTMGVYGNYYLKRAAVALLGLGANQPEDAIYPIALADADGKKIASPTKYTLTFSKGQLPPVGAFWSITMYDAEGYQVANPLNRFALGDRDKLQYAPDGSLTIYIQPDAPSDKSKQSNWLPAPKTGELGITMRLYAPKAAALQGDWVPPAIKKAA</sequence>
<proteinExistence type="predicted"/>
<dbReference type="Pfam" id="PF06742">
    <property type="entry name" value="DUF1214"/>
    <property type="match status" value="1"/>
</dbReference>
<evidence type="ECO:0000313" key="4">
    <source>
        <dbReference type="Proteomes" id="UP000054498"/>
    </source>
</evidence>
<dbReference type="RefSeq" id="XP_013903000.1">
    <property type="nucleotide sequence ID" value="XM_014047546.1"/>
</dbReference>
<dbReference type="Gene3D" id="2.60.120.600">
    <property type="entry name" value="Domain of unknown function DUF1214, C-terminal domain"/>
    <property type="match status" value="1"/>
</dbReference>
<feature type="domain" description="DUF1214" evidence="2">
    <location>
        <begin position="155"/>
        <end position="264"/>
    </location>
</feature>
<dbReference type="Proteomes" id="UP000054498">
    <property type="component" value="Unassembled WGS sequence"/>
</dbReference>
<dbReference type="InterPro" id="IPR037049">
    <property type="entry name" value="DUF1214_C_sf"/>
</dbReference>
<reference evidence="3 4" key="1">
    <citation type="journal article" date="2013" name="BMC Genomics">
        <title>Reconstruction of the lipid metabolism for the microalga Monoraphidium neglectum from its genome sequence reveals characteristics suitable for biofuel production.</title>
        <authorList>
            <person name="Bogen C."/>
            <person name="Al-Dilaimi A."/>
            <person name="Albersmeier A."/>
            <person name="Wichmann J."/>
            <person name="Grundmann M."/>
            <person name="Rupp O."/>
            <person name="Lauersen K.J."/>
            <person name="Blifernez-Klassen O."/>
            <person name="Kalinowski J."/>
            <person name="Goesmann A."/>
            <person name="Mussgnug J.H."/>
            <person name="Kruse O."/>
        </authorList>
    </citation>
    <scope>NUCLEOTIDE SEQUENCE [LARGE SCALE GENOMIC DNA]</scope>
    <source>
        <strain evidence="3 4">SAG 48.87</strain>
    </source>
</reference>
<dbReference type="AlphaFoldDB" id="A0A0D2NFV4"/>
<dbReference type="GeneID" id="25736861"/>
<evidence type="ECO:0000259" key="2">
    <source>
        <dbReference type="Pfam" id="PF06742"/>
    </source>
</evidence>
<dbReference type="PANTHER" id="PTHR36509">
    <property type="entry name" value="BLL3101 PROTEIN"/>
    <property type="match status" value="1"/>
</dbReference>
<dbReference type="STRING" id="145388.A0A0D2NFV4"/>
<dbReference type="KEGG" id="mng:MNEG_3983"/>
<evidence type="ECO:0000256" key="1">
    <source>
        <dbReference type="SAM" id="MobiDB-lite"/>
    </source>
</evidence>
<feature type="compositionally biased region" description="Low complexity" evidence="1">
    <location>
        <begin position="38"/>
        <end position="55"/>
    </location>
</feature>
<evidence type="ECO:0000313" key="3">
    <source>
        <dbReference type="EMBL" id="KIZ03981.1"/>
    </source>
</evidence>
<gene>
    <name evidence="3" type="ORF">MNEG_3983</name>
</gene>
<accession>A0A0D2NFV4</accession>
<feature type="region of interest" description="Disordered" evidence="1">
    <location>
        <begin position="23"/>
        <end position="93"/>
    </location>
</feature>
<dbReference type="InterPro" id="IPR010621">
    <property type="entry name" value="DUF1214"/>
</dbReference>
<dbReference type="SUPFAM" id="SSF160935">
    <property type="entry name" value="VPA0735-like"/>
    <property type="match status" value="1"/>
</dbReference>
<dbReference type="OrthoDB" id="566266at2759"/>
<feature type="compositionally biased region" description="Low complexity" evidence="1">
    <location>
        <begin position="74"/>
        <end position="83"/>
    </location>
</feature>
<name>A0A0D2NFV4_9CHLO</name>
<protein>
    <recommendedName>
        <fullName evidence="2">DUF1214 domain-containing protein</fullName>
    </recommendedName>
</protein>
<dbReference type="EMBL" id="KK100749">
    <property type="protein sequence ID" value="KIZ03981.1"/>
    <property type="molecule type" value="Genomic_DNA"/>
</dbReference>